<dbReference type="InterPro" id="IPR011460">
    <property type="entry name" value="Lcl_C"/>
</dbReference>
<dbReference type="Proteomes" id="UP000027215">
    <property type="component" value="Chromosome"/>
</dbReference>
<evidence type="ECO:0000313" key="2">
    <source>
        <dbReference type="EMBL" id="AIC09719.1"/>
    </source>
</evidence>
<sequence length="156" mass="17575">MITASFGYAPTPGGARFTKIYDEHGNHIVTRDEHKGLEWTAHALDSRHAAGFGNLLRRSGAKKVCRELTLGGHTDWRVPEIEEAMSIGLVDTCWPANEKWFWTCTPCKKEPETKAWAFEFGTGNKRIEDRRRWLHVRAVRGPVRTDATATPKAGES</sequence>
<gene>
    <name evidence="2" type="ORF">D934_04445</name>
</gene>
<accession>A0A060GZ02</accession>
<name>A0A060GZ02_XYLFS</name>
<dbReference type="RefSeq" id="WP_042836412.1">
    <property type="nucleotide sequence ID" value="NZ_CP006696.1"/>
</dbReference>
<protein>
    <recommendedName>
        <fullName evidence="1">Lcl C-terminal domain-containing protein</fullName>
    </recommendedName>
</protein>
<organism evidence="2 3">
    <name type="scientific">Xylella fastidiosa subsp. sandyi Ann-1</name>
    <dbReference type="NCBI Taxonomy" id="155920"/>
    <lineage>
        <taxon>Bacteria</taxon>
        <taxon>Pseudomonadati</taxon>
        <taxon>Pseudomonadota</taxon>
        <taxon>Gammaproteobacteria</taxon>
        <taxon>Lysobacterales</taxon>
        <taxon>Lysobacteraceae</taxon>
        <taxon>Xylella</taxon>
    </lineage>
</organism>
<reference evidence="2 3" key="1">
    <citation type="submission" date="2013-08" db="EMBL/GenBank/DDBJ databases">
        <authorList>
            <person name="Stouthamer R."/>
            <person name="Nunney L."/>
        </authorList>
    </citation>
    <scope>NUCLEOTIDE SEQUENCE [LARGE SCALE GENOMIC DNA]</scope>
    <source>
        <strain evidence="3">ann-1</strain>
    </source>
</reference>
<evidence type="ECO:0000313" key="3">
    <source>
        <dbReference type="Proteomes" id="UP000027215"/>
    </source>
</evidence>
<proteinExistence type="predicted"/>
<evidence type="ECO:0000259" key="1">
    <source>
        <dbReference type="Pfam" id="PF07603"/>
    </source>
</evidence>
<dbReference type="Pfam" id="PF07603">
    <property type="entry name" value="Lcl_C"/>
    <property type="match status" value="1"/>
</dbReference>
<dbReference type="AlphaFoldDB" id="A0A060GZ02"/>
<dbReference type="HOGENOM" id="CLU_1685904_0_0_6"/>
<feature type="domain" description="Lcl C-terminal" evidence="1">
    <location>
        <begin position="29"/>
        <end position="140"/>
    </location>
</feature>
<dbReference type="KEGG" id="xfs:D934_04445"/>
<dbReference type="EMBL" id="CP006696">
    <property type="protein sequence ID" value="AIC09719.1"/>
    <property type="molecule type" value="Genomic_DNA"/>
</dbReference>
<dbReference type="PATRIC" id="fig|155920.8.peg.1071"/>